<keyword evidence="1" id="KW-0472">Membrane</keyword>
<evidence type="ECO:0000313" key="2">
    <source>
        <dbReference type="EMBL" id="CAA9301963.1"/>
    </source>
</evidence>
<reference evidence="2" key="1">
    <citation type="submission" date="2020-02" db="EMBL/GenBank/DDBJ databases">
        <authorList>
            <person name="Meier V. D."/>
        </authorList>
    </citation>
    <scope>NUCLEOTIDE SEQUENCE</scope>
    <source>
        <strain evidence="2">AVDCRST_MAG89</strain>
    </source>
</reference>
<keyword evidence="1" id="KW-1133">Transmembrane helix</keyword>
<evidence type="ECO:0000256" key="1">
    <source>
        <dbReference type="SAM" id="Phobius"/>
    </source>
</evidence>
<name>A0A6J4KEN5_9BACT</name>
<gene>
    <name evidence="2" type="ORF">AVDCRST_MAG89-536</name>
</gene>
<sequence>MNTAAHPAPYAVPYQGGRRRPARPFPWVPAFIVFQLFCQLMLISGLAGVRVLVRMGAFGASLALLTLLRGRGSAHPARGPAIFVFAILGVCVFHPETSS</sequence>
<dbReference type="AlphaFoldDB" id="A0A6J4KEN5"/>
<dbReference type="EMBL" id="CADCTV010000125">
    <property type="protein sequence ID" value="CAA9301963.1"/>
    <property type="molecule type" value="Genomic_DNA"/>
</dbReference>
<feature type="non-terminal residue" evidence="2">
    <location>
        <position position="99"/>
    </location>
</feature>
<accession>A0A6J4KEN5</accession>
<proteinExistence type="predicted"/>
<keyword evidence="1" id="KW-0812">Transmembrane</keyword>
<organism evidence="2">
    <name type="scientific">uncultured Gemmatimonadota bacterium</name>
    <dbReference type="NCBI Taxonomy" id="203437"/>
    <lineage>
        <taxon>Bacteria</taxon>
        <taxon>Pseudomonadati</taxon>
        <taxon>Gemmatimonadota</taxon>
        <taxon>environmental samples</taxon>
    </lineage>
</organism>
<feature type="transmembrane region" description="Helical" evidence="1">
    <location>
        <begin position="25"/>
        <end position="45"/>
    </location>
</feature>
<protein>
    <submittedName>
        <fullName evidence="2">Uncharacterized protein</fullName>
    </submittedName>
</protein>